<dbReference type="AlphaFoldDB" id="A0A811YDB0"/>
<name>A0A811YDB0_NYCPR</name>
<keyword evidence="3" id="KW-1185">Reference proteome</keyword>
<evidence type="ECO:0000313" key="3">
    <source>
        <dbReference type="Proteomes" id="UP000645828"/>
    </source>
</evidence>
<comment type="caution">
    <text evidence="2">The sequence shown here is derived from an EMBL/GenBank/DDBJ whole genome shotgun (WGS) entry which is preliminary data.</text>
</comment>
<reference evidence="2" key="1">
    <citation type="submission" date="2020-12" db="EMBL/GenBank/DDBJ databases">
        <authorList>
            <consortium name="Molecular Ecology Group"/>
        </authorList>
    </citation>
    <scope>NUCLEOTIDE SEQUENCE</scope>
    <source>
        <strain evidence="2">TBG_1078</strain>
    </source>
</reference>
<dbReference type="Proteomes" id="UP000645828">
    <property type="component" value="Unassembled WGS sequence"/>
</dbReference>
<organism evidence="2 3">
    <name type="scientific">Nyctereutes procyonoides</name>
    <name type="common">Raccoon dog</name>
    <name type="synonym">Canis procyonoides</name>
    <dbReference type="NCBI Taxonomy" id="34880"/>
    <lineage>
        <taxon>Eukaryota</taxon>
        <taxon>Metazoa</taxon>
        <taxon>Chordata</taxon>
        <taxon>Craniata</taxon>
        <taxon>Vertebrata</taxon>
        <taxon>Euteleostomi</taxon>
        <taxon>Mammalia</taxon>
        <taxon>Eutheria</taxon>
        <taxon>Laurasiatheria</taxon>
        <taxon>Carnivora</taxon>
        <taxon>Caniformia</taxon>
        <taxon>Canidae</taxon>
        <taxon>Nyctereutes</taxon>
    </lineage>
</organism>
<evidence type="ECO:0000313" key="2">
    <source>
        <dbReference type="EMBL" id="CAD7675550.1"/>
    </source>
</evidence>
<protein>
    <submittedName>
        <fullName evidence="2">(raccoon dog) hypothetical protein</fullName>
    </submittedName>
</protein>
<dbReference type="EMBL" id="CAJHUB010000675">
    <property type="protein sequence ID" value="CAD7675550.1"/>
    <property type="molecule type" value="Genomic_DNA"/>
</dbReference>
<gene>
    <name evidence="2" type="ORF">NYPRO_LOCUS8345</name>
</gene>
<feature type="compositionally biased region" description="Basic and acidic residues" evidence="1">
    <location>
        <begin position="84"/>
        <end position="94"/>
    </location>
</feature>
<evidence type="ECO:0000256" key="1">
    <source>
        <dbReference type="SAM" id="MobiDB-lite"/>
    </source>
</evidence>
<sequence>MRKLWKALPRTRFHCWRPLSSPSLAPASYLRKLGSPWERVCPWGRPLGFVPCGLADLGADRRGAGRPPRAQVLAQAGGSASAEECGRGEEDARRNLVPGARVGRGGAAASNSTLSPAPGSCTFLACHLLCSLTEGSYISAQPRSKA</sequence>
<accession>A0A811YDB0</accession>
<feature type="region of interest" description="Disordered" evidence="1">
    <location>
        <begin position="75"/>
        <end position="94"/>
    </location>
</feature>
<proteinExistence type="predicted"/>